<dbReference type="InterPro" id="IPR044492">
    <property type="entry name" value="P_typ_ATPase_HD_dom"/>
</dbReference>
<keyword evidence="12" id="KW-1185">Reference proteome</keyword>
<comment type="caution">
    <text evidence="11">The sequence shown here is derived from an EMBL/GenBank/DDBJ whole genome shotgun (WGS) entry which is preliminary data.</text>
</comment>
<feature type="transmembrane region" description="Helical" evidence="9">
    <location>
        <begin position="678"/>
        <end position="699"/>
    </location>
</feature>
<dbReference type="InterPro" id="IPR050510">
    <property type="entry name" value="Cation_transp_ATPase_P-type"/>
</dbReference>
<evidence type="ECO:0000259" key="10">
    <source>
        <dbReference type="SMART" id="SM00831"/>
    </source>
</evidence>
<dbReference type="SFLD" id="SFLDS00003">
    <property type="entry name" value="Haloacid_Dehalogenase"/>
    <property type="match status" value="1"/>
</dbReference>
<feature type="transmembrane region" description="Helical" evidence="9">
    <location>
        <begin position="854"/>
        <end position="872"/>
    </location>
</feature>
<feature type="transmembrane region" description="Helical" evidence="9">
    <location>
        <begin position="782"/>
        <end position="801"/>
    </location>
</feature>
<dbReference type="SMART" id="SM00831">
    <property type="entry name" value="Cation_ATPase_N"/>
    <property type="match status" value="1"/>
</dbReference>
<evidence type="ECO:0000313" key="12">
    <source>
        <dbReference type="Proteomes" id="UP001179363"/>
    </source>
</evidence>
<evidence type="ECO:0000256" key="3">
    <source>
        <dbReference type="ARBA" id="ARBA00022692"/>
    </source>
</evidence>
<dbReference type="Gene3D" id="3.40.50.1000">
    <property type="entry name" value="HAD superfamily/HAD-like"/>
    <property type="match status" value="1"/>
</dbReference>
<dbReference type="InterPro" id="IPR023214">
    <property type="entry name" value="HAD_sf"/>
</dbReference>
<sequence length="879" mass="96871">MIPIQEPYNKTVTEVISQLEVDPARGLSTIEAKQRLKLYGPNTLSAKAPKSLWRILLDQLLDPIIYILASAMILTFIFDEWLEGITILVVIIITAFIGFFMEWQAIRSVESLQKLTRANAYVLRNGISRKIKAHALVPGDIIHLHSGNIVPADARIISHQGLAVKEAILTGESNQIQKNIAPLPVETPLAEQLNMVFKGTTIEKGNAVAVIVATGDETMIGQVNILTQEAGKERHPLEHKLNKLSGRLIWLTLVLVIIITISGYLQGKELIPMIKIGIALAIAAIPEGLPIVATISLARGMVRLSKQKVIIKKLEAVQTLGETGIICTDKTGTLTEDKMAVHTLVVFNKEWNFKEERSVISKTDSLLYQIVEIGVLCNNSSILEDGKNDDSIEIALLNFSQEMGFDISTIRASHPELEEIPFDAENKIMATLHQDKDAFLVCVKGSFENVINSCTRVLTYEGIISSIDRKKWELASNTMASQGLRNLAFAFKNTTFKPENNQLISDLIFVGIVGFLDPPREDVKQAIQTYKDAGIKVIMMTGDHPGTAKKVGEEIGLLPEDTSIKSVIHGASITNLEQISPELETQILQATIFARVVPKQKLELINFFQQHNFIVGMIGDGVNDAPALKKADIGIAMGIRGSDAAQEVADVILMDDKFTSTELAIRQGRNIFDNIRHFVVFLLSCNLAEIIAVAIAAVSNLPLPLLPLQILFLNFVTDVFPALALGMGRGEISIMERPPRDPETPIITGTLWLSTVIYGLSITAAVIGITVYTSTYLKLSPIIVNNMAFYTLVLAQLLNVFNIASRKVSFFKNEITNNKWVWASLLFSILIMLAVYNTPILARVLSLDSLNLEQLLTIIIFAIGSLVLTQILKRLKISD</sequence>
<evidence type="ECO:0000256" key="8">
    <source>
        <dbReference type="ARBA" id="ARBA00023136"/>
    </source>
</evidence>
<dbReference type="SFLD" id="SFLDG00002">
    <property type="entry name" value="C1.7:_P-type_atpase_like"/>
    <property type="match status" value="1"/>
</dbReference>
<dbReference type="InterPro" id="IPR004014">
    <property type="entry name" value="ATPase_P-typ_cation-transptr_N"/>
</dbReference>
<dbReference type="InterPro" id="IPR023299">
    <property type="entry name" value="ATPase_P-typ_cyto_dom_N"/>
</dbReference>
<evidence type="ECO:0000256" key="6">
    <source>
        <dbReference type="ARBA" id="ARBA00022967"/>
    </source>
</evidence>
<keyword evidence="3 9" id="KW-0812">Transmembrane</keyword>
<dbReference type="Pfam" id="PF13246">
    <property type="entry name" value="Cation_ATPase"/>
    <property type="match status" value="1"/>
</dbReference>
<dbReference type="Pfam" id="PF00689">
    <property type="entry name" value="Cation_ATPase_C"/>
    <property type="match status" value="1"/>
</dbReference>
<evidence type="ECO:0000256" key="9">
    <source>
        <dbReference type="SAM" id="Phobius"/>
    </source>
</evidence>
<dbReference type="InterPro" id="IPR059000">
    <property type="entry name" value="ATPase_P-type_domA"/>
</dbReference>
<dbReference type="InterPro" id="IPR001757">
    <property type="entry name" value="P_typ_ATPase"/>
</dbReference>
<dbReference type="SUPFAM" id="SSF81653">
    <property type="entry name" value="Calcium ATPase, transduction domain A"/>
    <property type="match status" value="1"/>
</dbReference>
<evidence type="ECO:0000313" key="11">
    <source>
        <dbReference type="EMBL" id="MCF4101137.1"/>
    </source>
</evidence>
<name>A0ABS9EFV9_9FLAO</name>
<dbReference type="EMBL" id="JAKGTH010000007">
    <property type="protein sequence ID" value="MCF4101137.1"/>
    <property type="molecule type" value="Genomic_DNA"/>
</dbReference>
<proteinExistence type="inferred from homology"/>
<dbReference type="Gene3D" id="1.20.1110.10">
    <property type="entry name" value="Calcium-transporting ATPase, transmembrane domain"/>
    <property type="match status" value="1"/>
</dbReference>
<feature type="transmembrane region" description="Helical" evidence="9">
    <location>
        <begin position="84"/>
        <end position="103"/>
    </location>
</feature>
<dbReference type="PANTHER" id="PTHR43294">
    <property type="entry name" value="SODIUM/POTASSIUM-TRANSPORTING ATPASE SUBUNIT ALPHA"/>
    <property type="match status" value="1"/>
</dbReference>
<keyword evidence="5" id="KW-0067">ATP-binding</keyword>
<dbReference type="InterPro" id="IPR036412">
    <property type="entry name" value="HAD-like_sf"/>
</dbReference>
<feature type="transmembrane region" description="Helical" evidence="9">
    <location>
        <begin position="248"/>
        <end position="267"/>
    </location>
</feature>
<evidence type="ECO:0000256" key="5">
    <source>
        <dbReference type="ARBA" id="ARBA00022840"/>
    </source>
</evidence>
<dbReference type="PRINTS" id="PR00119">
    <property type="entry name" value="CATATPASE"/>
</dbReference>
<comment type="similarity">
    <text evidence="2">Belongs to the cation transport ATPase (P-type) (TC 3.A.3) family. Type IIA subfamily.</text>
</comment>
<protein>
    <submittedName>
        <fullName evidence="11">Cation-transporting P-type ATPase</fullName>
    </submittedName>
</protein>
<dbReference type="Gene3D" id="2.70.150.10">
    <property type="entry name" value="Calcium-transporting ATPase, cytoplasmic transduction domain A"/>
    <property type="match status" value="1"/>
</dbReference>
<evidence type="ECO:0000256" key="1">
    <source>
        <dbReference type="ARBA" id="ARBA00004141"/>
    </source>
</evidence>
<keyword evidence="6" id="KW-1278">Translocase</keyword>
<dbReference type="InterPro" id="IPR018303">
    <property type="entry name" value="ATPase_P-typ_P_site"/>
</dbReference>
<dbReference type="SFLD" id="SFLDF00027">
    <property type="entry name" value="p-type_atpase"/>
    <property type="match status" value="1"/>
</dbReference>
<feature type="transmembrane region" description="Helical" evidence="9">
    <location>
        <begin position="705"/>
        <end position="725"/>
    </location>
</feature>
<dbReference type="InterPro" id="IPR006068">
    <property type="entry name" value="ATPase_P-typ_cation-transptr_C"/>
</dbReference>
<dbReference type="PROSITE" id="PS00154">
    <property type="entry name" value="ATPASE_E1_E2"/>
    <property type="match status" value="1"/>
</dbReference>
<dbReference type="PRINTS" id="PR00120">
    <property type="entry name" value="HATPASE"/>
</dbReference>
<gene>
    <name evidence="11" type="ORF">L1I30_05630</name>
</gene>
<feature type="transmembrane region" description="Helical" evidence="9">
    <location>
        <begin position="60"/>
        <end position="78"/>
    </location>
</feature>
<evidence type="ECO:0000256" key="4">
    <source>
        <dbReference type="ARBA" id="ARBA00022741"/>
    </source>
</evidence>
<dbReference type="Pfam" id="PF00690">
    <property type="entry name" value="Cation_ATPase_N"/>
    <property type="match status" value="1"/>
</dbReference>
<keyword evidence="7 9" id="KW-1133">Transmembrane helix</keyword>
<organism evidence="11 12">
    <name type="scientific">Gillisia lutea</name>
    <dbReference type="NCBI Taxonomy" id="2909668"/>
    <lineage>
        <taxon>Bacteria</taxon>
        <taxon>Pseudomonadati</taxon>
        <taxon>Bacteroidota</taxon>
        <taxon>Flavobacteriia</taxon>
        <taxon>Flavobacteriales</taxon>
        <taxon>Flavobacteriaceae</taxon>
        <taxon>Gillisia</taxon>
    </lineage>
</organism>
<feature type="transmembrane region" description="Helical" evidence="9">
    <location>
        <begin position="273"/>
        <end position="298"/>
    </location>
</feature>
<keyword evidence="4" id="KW-0547">Nucleotide-binding</keyword>
<dbReference type="InterPro" id="IPR008250">
    <property type="entry name" value="ATPase_P-typ_transduc_dom_A_sf"/>
</dbReference>
<dbReference type="RefSeq" id="WP_236133287.1">
    <property type="nucleotide sequence ID" value="NZ_JAKGTH010000007.1"/>
</dbReference>
<comment type="subcellular location">
    <subcellularLocation>
        <location evidence="1">Membrane</location>
        <topology evidence="1">Multi-pass membrane protein</topology>
    </subcellularLocation>
</comment>
<dbReference type="InterPro" id="IPR023298">
    <property type="entry name" value="ATPase_P-typ_TM_dom_sf"/>
</dbReference>
<accession>A0ABS9EFV9</accession>
<evidence type="ECO:0000256" key="2">
    <source>
        <dbReference type="ARBA" id="ARBA00005675"/>
    </source>
</evidence>
<dbReference type="PANTHER" id="PTHR43294:SF20">
    <property type="entry name" value="P-TYPE ATPASE"/>
    <property type="match status" value="1"/>
</dbReference>
<dbReference type="NCBIfam" id="TIGR01494">
    <property type="entry name" value="ATPase_P-type"/>
    <property type="match status" value="2"/>
</dbReference>
<dbReference type="Pfam" id="PF00122">
    <property type="entry name" value="E1-E2_ATPase"/>
    <property type="match status" value="1"/>
</dbReference>
<feature type="transmembrane region" description="Helical" evidence="9">
    <location>
        <begin position="821"/>
        <end position="842"/>
    </location>
</feature>
<reference evidence="11" key="1">
    <citation type="submission" date="2022-01" db="EMBL/GenBank/DDBJ databases">
        <title>Gillisia lutea sp. nov., isolated from marine plastic residues from the Malvarosa beach (Valencia, Spain).</title>
        <authorList>
            <person name="Vidal-Verdu A."/>
            <person name="Molina-Menor E."/>
            <person name="Satari L."/>
            <person name="Pascual J."/>
            <person name="Pereto J."/>
            <person name="Porcar M."/>
        </authorList>
    </citation>
    <scope>NUCLEOTIDE SEQUENCE</scope>
    <source>
        <strain evidence="11">M10.2A</strain>
    </source>
</reference>
<dbReference type="SUPFAM" id="SSF81660">
    <property type="entry name" value="Metal cation-transporting ATPase, ATP-binding domain N"/>
    <property type="match status" value="1"/>
</dbReference>
<dbReference type="SUPFAM" id="SSF56784">
    <property type="entry name" value="HAD-like"/>
    <property type="match status" value="1"/>
</dbReference>
<feature type="transmembrane region" description="Helical" evidence="9">
    <location>
        <begin position="746"/>
        <end position="770"/>
    </location>
</feature>
<dbReference type="Gene3D" id="3.40.1110.10">
    <property type="entry name" value="Calcium-transporting ATPase, cytoplasmic domain N"/>
    <property type="match status" value="1"/>
</dbReference>
<dbReference type="SUPFAM" id="SSF81665">
    <property type="entry name" value="Calcium ATPase, transmembrane domain M"/>
    <property type="match status" value="1"/>
</dbReference>
<evidence type="ECO:0000256" key="7">
    <source>
        <dbReference type="ARBA" id="ARBA00022989"/>
    </source>
</evidence>
<feature type="domain" description="Cation-transporting P-type ATPase N-terminal" evidence="10">
    <location>
        <begin position="6"/>
        <end position="80"/>
    </location>
</feature>
<dbReference type="Proteomes" id="UP001179363">
    <property type="component" value="Unassembled WGS sequence"/>
</dbReference>
<keyword evidence="8 9" id="KW-0472">Membrane</keyword>